<dbReference type="AlphaFoldDB" id="A0A1G9KTF6"/>
<proteinExistence type="predicted"/>
<evidence type="ECO:0000313" key="1">
    <source>
        <dbReference type="EMBL" id="SDL52854.1"/>
    </source>
</evidence>
<dbReference type="Proteomes" id="UP000199476">
    <property type="component" value="Unassembled WGS sequence"/>
</dbReference>
<protein>
    <recommendedName>
        <fullName evidence="3">Lon protease (S16) C-terminal proteolytic domain-containing protein</fullName>
    </recommendedName>
</protein>
<keyword evidence="2" id="KW-1185">Reference proteome</keyword>
<organism evidence="1 2">
    <name type="scientific">Halarsenatibacter silvermanii</name>
    <dbReference type="NCBI Taxonomy" id="321763"/>
    <lineage>
        <taxon>Bacteria</taxon>
        <taxon>Bacillati</taxon>
        <taxon>Bacillota</taxon>
        <taxon>Clostridia</taxon>
        <taxon>Halanaerobiales</taxon>
        <taxon>Halarsenatibacteraceae</taxon>
        <taxon>Halarsenatibacter</taxon>
    </lineage>
</organism>
<dbReference type="STRING" id="321763.SAMN04488692_10596"/>
<evidence type="ECO:0008006" key="3">
    <source>
        <dbReference type="Google" id="ProtNLM"/>
    </source>
</evidence>
<evidence type="ECO:0000313" key="2">
    <source>
        <dbReference type="Proteomes" id="UP000199476"/>
    </source>
</evidence>
<accession>A0A1G9KTF6</accession>
<sequence>MKLDNQNFSDSVAMLSDNGAQNVLVPVGNSGDMAKIQQELLAKTNMLFYKDAMKLLEKGIVEE</sequence>
<dbReference type="RefSeq" id="WP_089758901.1">
    <property type="nucleotide sequence ID" value="NZ_FNGO01000005.1"/>
</dbReference>
<gene>
    <name evidence="1" type="ORF">SAMN04488692_10596</name>
</gene>
<name>A0A1G9KTF6_9FIRM</name>
<reference evidence="1 2" key="1">
    <citation type="submission" date="2016-10" db="EMBL/GenBank/DDBJ databases">
        <authorList>
            <person name="de Groot N.N."/>
        </authorList>
    </citation>
    <scope>NUCLEOTIDE SEQUENCE [LARGE SCALE GENOMIC DNA]</scope>
    <source>
        <strain evidence="1 2">SLAS-1</strain>
    </source>
</reference>
<dbReference type="EMBL" id="FNGO01000005">
    <property type="protein sequence ID" value="SDL52854.1"/>
    <property type="molecule type" value="Genomic_DNA"/>
</dbReference>